<organism evidence="1 2">
    <name type="scientific">Winogradskya consettensis</name>
    <dbReference type="NCBI Taxonomy" id="113560"/>
    <lineage>
        <taxon>Bacteria</taxon>
        <taxon>Bacillati</taxon>
        <taxon>Actinomycetota</taxon>
        <taxon>Actinomycetes</taxon>
        <taxon>Micromonosporales</taxon>
        <taxon>Micromonosporaceae</taxon>
        <taxon>Winogradskya</taxon>
    </lineage>
</organism>
<comment type="caution">
    <text evidence="1">The sequence shown here is derived from an EMBL/GenBank/DDBJ whole genome shotgun (WGS) entry which is preliminary data.</text>
</comment>
<gene>
    <name evidence="1" type="ORF">Aco04nite_49810</name>
</gene>
<accession>A0A919SQ88</accession>
<reference evidence="1" key="1">
    <citation type="submission" date="2021-03" db="EMBL/GenBank/DDBJ databases">
        <title>Whole genome shotgun sequence of Actinoplanes consettensis NBRC 14913.</title>
        <authorList>
            <person name="Komaki H."/>
            <person name="Tamura T."/>
        </authorList>
    </citation>
    <scope>NUCLEOTIDE SEQUENCE</scope>
    <source>
        <strain evidence="1">NBRC 14913</strain>
    </source>
</reference>
<name>A0A919SQ88_9ACTN</name>
<keyword evidence="2" id="KW-1185">Reference proteome</keyword>
<dbReference type="Proteomes" id="UP000680865">
    <property type="component" value="Unassembled WGS sequence"/>
</dbReference>
<dbReference type="AlphaFoldDB" id="A0A919SQ88"/>
<sequence length="66" mass="7411">MSNSDFAEQMQMDGLLQQSERAFLAALSGFPHVKAQLLNPLVLLPQNPDNVGRRHNLKTFHDLPLV</sequence>
<protein>
    <submittedName>
        <fullName evidence="1">Uncharacterized protein</fullName>
    </submittedName>
</protein>
<dbReference type="EMBL" id="BOQP01000027">
    <property type="protein sequence ID" value="GIM76325.1"/>
    <property type="molecule type" value="Genomic_DNA"/>
</dbReference>
<evidence type="ECO:0000313" key="1">
    <source>
        <dbReference type="EMBL" id="GIM76325.1"/>
    </source>
</evidence>
<proteinExistence type="predicted"/>
<evidence type="ECO:0000313" key="2">
    <source>
        <dbReference type="Proteomes" id="UP000680865"/>
    </source>
</evidence>